<evidence type="ECO:0000313" key="3">
    <source>
        <dbReference type="Proteomes" id="UP000320095"/>
    </source>
</evidence>
<accession>A0A502E485</accession>
<sequence length="93" mass="9599">MGAALFVGVAVLGLGGCGKVIDADNAQKSVTDFVAKNTKFTPNDVKCPSGTDAKVGVEFDCTFTGPDGDYVAHLKITKVDGSAVLYDIETKLA</sequence>
<protein>
    <submittedName>
        <fullName evidence="2">DUF4333 domain-containing protein</fullName>
    </submittedName>
</protein>
<dbReference type="Pfam" id="PF14230">
    <property type="entry name" value="DUF4333"/>
    <property type="match status" value="1"/>
</dbReference>
<organism evidence="2 3">
    <name type="scientific">Mycolicibacterium hodleri</name>
    <dbReference type="NCBI Taxonomy" id="49897"/>
    <lineage>
        <taxon>Bacteria</taxon>
        <taxon>Bacillati</taxon>
        <taxon>Actinomycetota</taxon>
        <taxon>Actinomycetes</taxon>
        <taxon>Mycobacteriales</taxon>
        <taxon>Mycobacteriaceae</taxon>
        <taxon>Mycolicibacterium</taxon>
    </lineage>
</organism>
<keyword evidence="3" id="KW-1185">Reference proteome</keyword>
<dbReference type="Proteomes" id="UP000320095">
    <property type="component" value="Unassembled WGS sequence"/>
</dbReference>
<name>A0A502E485_9MYCO</name>
<reference evidence="2 3" key="1">
    <citation type="journal article" date="2019" name="Environ. Microbiol.">
        <title>Species interactions and distinct microbial communities in high Arctic permafrost affected cryosols are associated with the CH4 and CO2 gas fluxes.</title>
        <authorList>
            <person name="Altshuler I."/>
            <person name="Hamel J."/>
            <person name="Turney S."/>
            <person name="Magnuson E."/>
            <person name="Levesque R."/>
            <person name="Greer C."/>
            <person name="Whyte L.G."/>
        </authorList>
    </citation>
    <scope>NUCLEOTIDE SEQUENCE [LARGE SCALE GENOMIC DNA]</scope>
    <source>
        <strain evidence="2 3">S5.20</strain>
    </source>
</reference>
<evidence type="ECO:0000259" key="1">
    <source>
        <dbReference type="Pfam" id="PF14230"/>
    </source>
</evidence>
<dbReference type="OrthoDB" id="4738183at2"/>
<feature type="domain" description="DUF4333" evidence="1">
    <location>
        <begin position="14"/>
        <end position="81"/>
    </location>
</feature>
<dbReference type="InterPro" id="IPR025637">
    <property type="entry name" value="DUF4333"/>
</dbReference>
<proteinExistence type="predicted"/>
<gene>
    <name evidence="2" type="ORF">EAH80_23625</name>
</gene>
<evidence type="ECO:0000313" key="2">
    <source>
        <dbReference type="EMBL" id="TPG31592.1"/>
    </source>
</evidence>
<comment type="caution">
    <text evidence="2">The sequence shown here is derived from an EMBL/GenBank/DDBJ whole genome shotgun (WGS) entry which is preliminary data.</text>
</comment>
<dbReference type="AlphaFoldDB" id="A0A502E485"/>
<dbReference type="EMBL" id="RCZG01000012">
    <property type="protein sequence ID" value="TPG31592.1"/>
    <property type="molecule type" value="Genomic_DNA"/>
</dbReference>